<protein>
    <submittedName>
        <fullName evidence="1">Uncharacterized protein</fullName>
    </submittedName>
</protein>
<reference evidence="1" key="1">
    <citation type="journal article" date="2007" name="PLoS ONE">
        <title>The first genome sequence of an elite grapevine cultivar (Pinot noir Vitis vinifera L.): coping with a highly heterozygous genome.</title>
        <authorList>
            <person name="Velasco R."/>
            <person name="Zharkikh A."/>
            <person name="Troggio M."/>
            <person name="Cartwright D.A."/>
            <person name="Cestaro A."/>
            <person name="Pruss D."/>
            <person name="Pindo M."/>
            <person name="FitzGerald L.M."/>
            <person name="Vezzulli S."/>
            <person name="Reid J."/>
            <person name="Malacarne G."/>
            <person name="Iliev D."/>
            <person name="Coppola G."/>
            <person name="Wardell B."/>
            <person name="Micheletti D."/>
            <person name="Macalma T."/>
            <person name="Facci M."/>
            <person name="Mitchell J.T."/>
            <person name="Perazzolli M."/>
            <person name="Eldredge G."/>
            <person name="Gatto P."/>
            <person name="Oyzerski R."/>
            <person name="Moretto M."/>
            <person name="Gutin N."/>
            <person name="Stefanini M."/>
            <person name="Chen Y."/>
            <person name="Segala C."/>
            <person name="Davenport C."/>
            <person name="Dematte L."/>
            <person name="Mraz A."/>
            <person name="Battilana J."/>
            <person name="Stormo K."/>
            <person name="Costa F."/>
            <person name="Tao Q."/>
            <person name="Si-Ammour A."/>
            <person name="Harkins T."/>
            <person name="Lackey A."/>
            <person name="Perbost C."/>
            <person name="Taillon B."/>
            <person name="Stella A."/>
            <person name="Solovyev V."/>
            <person name="Fawcett J.A."/>
            <person name="Sterck L."/>
            <person name="Vandepoele K."/>
            <person name="Grando S.M."/>
            <person name="Toppo S."/>
            <person name="Moser C."/>
            <person name="Lanchbury J."/>
            <person name="Bogden R."/>
            <person name="Skolnick M."/>
            <person name="Sgaramella V."/>
            <person name="Bhatnagar S.K."/>
            <person name="Fontana P."/>
            <person name="Gutin A."/>
            <person name="Van de Peer Y."/>
            <person name="Salamini F."/>
            <person name="Viola R."/>
        </authorList>
    </citation>
    <scope>NUCLEOTIDE SEQUENCE</scope>
</reference>
<accession>A5B8U4</accession>
<organism evidence="1">
    <name type="scientific">Vitis vinifera</name>
    <name type="common">Grape</name>
    <dbReference type="NCBI Taxonomy" id="29760"/>
    <lineage>
        <taxon>Eukaryota</taxon>
        <taxon>Viridiplantae</taxon>
        <taxon>Streptophyta</taxon>
        <taxon>Embryophyta</taxon>
        <taxon>Tracheophyta</taxon>
        <taxon>Spermatophyta</taxon>
        <taxon>Magnoliopsida</taxon>
        <taxon>eudicotyledons</taxon>
        <taxon>Gunneridae</taxon>
        <taxon>Pentapetalae</taxon>
        <taxon>rosids</taxon>
        <taxon>Vitales</taxon>
        <taxon>Vitaceae</taxon>
        <taxon>Viteae</taxon>
        <taxon>Vitis</taxon>
    </lineage>
</organism>
<dbReference type="AlphaFoldDB" id="A5B8U4"/>
<name>A5B8U4_VITVI</name>
<sequence>MDTKGGTEKAMLELQKVMVEGLDRSEKKVRLRITDEDGMAWHVSQICERTKVQNLEIRVSGMPPPTWVIGGSHVGCLLMLGCLETPL</sequence>
<evidence type="ECO:0000313" key="1">
    <source>
        <dbReference type="EMBL" id="CAN69839.1"/>
    </source>
</evidence>
<dbReference type="EMBL" id="AM450638">
    <property type="protein sequence ID" value="CAN69839.1"/>
    <property type="molecule type" value="Genomic_DNA"/>
</dbReference>
<proteinExistence type="predicted"/>
<gene>
    <name evidence="1" type="ORF">VITISV_008390</name>
</gene>